<evidence type="ECO:0000256" key="6">
    <source>
        <dbReference type="ARBA" id="ARBA00022989"/>
    </source>
</evidence>
<keyword evidence="7 10" id="KW-0472">Membrane</keyword>
<dbReference type="PANTHER" id="PTHR30065">
    <property type="entry name" value="FLAGELLAR BIOSYNTHETIC PROTEIN FLIR"/>
    <property type="match status" value="1"/>
</dbReference>
<dbReference type="Proteomes" id="UP000722750">
    <property type="component" value="Unassembled WGS sequence"/>
</dbReference>
<keyword evidence="8 10" id="KW-0975">Bacterial flagellum</keyword>
<evidence type="ECO:0000256" key="10">
    <source>
        <dbReference type="RuleBase" id="RU362071"/>
    </source>
</evidence>
<protein>
    <recommendedName>
        <fullName evidence="3 9">Flagellar biosynthetic protein FliR</fullName>
    </recommendedName>
</protein>
<organism evidence="11 12">
    <name type="scientific">Candidatus Scalindua arabica</name>
    <dbReference type="NCBI Taxonomy" id="1127984"/>
    <lineage>
        <taxon>Bacteria</taxon>
        <taxon>Pseudomonadati</taxon>
        <taxon>Planctomycetota</taxon>
        <taxon>Candidatus Brocadiia</taxon>
        <taxon>Candidatus Brocadiales</taxon>
        <taxon>Candidatus Scalinduaceae</taxon>
        <taxon>Candidatus Scalindua</taxon>
    </lineage>
</organism>
<evidence type="ECO:0000313" key="11">
    <source>
        <dbReference type="EMBL" id="MBS1257316.1"/>
    </source>
</evidence>
<keyword evidence="11" id="KW-0969">Cilium</keyword>
<feature type="transmembrane region" description="Helical" evidence="10">
    <location>
        <begin position="36"/>
        <end position="56"/>
    </location>
</feature>
<evidence type="ECO:0000256" key="1">
    <source>
        <dbReference type="ARBA" id="ARBA00002578"/>
    </source>
</evidence>
<evidence type="ECO:0000256" key="5">
    <source>
        <dbReference type="ARBA" id="ARBA00022692"/>
    </source>
</evidence>
<feature type="transmembrane region" description="Helical" evidence="10">
    <location>
        <begin position="6"/>
        <end position="29"/>
    </location>
</feature>
<dbReference type="PANTHER" id="PTHR30065:SF1">
    <property type="entry name" value="SURFACE PRESENTATION OF ANTIGENS PROTEIN SPAR"/>
    <property type="match status" value="1"/>
</dbReference>
<accession>A0A941W1D5</accession>
<sequence>MLTNTLNLLPLFTIVLFRTASVLFFSPIYNQTSIPLIAKIGLSIVLALAIFPTISSAQMTLPDNMTSFILLIFKEIAIGFLIGYVSTLAFGAFVMAGELITTDMGLSMAEIVDPVFGDRVSTVSQIFQLMAFLLFLSINGHHWLINALVLSYKTVPITGFIEHGFTISKLVQMFTGLFVSAIKVAAPIMIIMGLVVVVSGFMAKSMPQLNIFLIIFPMKILIGFLILAMLFPFITRSMEYLLNLLRKDIFSLVGGM</sequence>
<dbReference type="GO" id="GO:0005886">
    <property type="term" value="C:plasma membrane"/>
    <property type="evidence" value="ECO:0007669"/>
    <property type="project" value="UniProtKB-SubCell"/>
</dbReference>
<keyword evidence="4 10" id="KW-1003">Cell membrane</keyword>
<evidence type="ECO:0000256" key="7">
    <source>
        <dbReference type="ARBA" id="ARBA00023136"/>
    </source>
</evidence>
<evidence type="ECO:0000256" key="3">
    <source>
        <dbReference type="ARBA" id="ARBA00021717"/>
    </source>
</evidence>
<dbReference type="NCBIfam" id="TIGR01400">
    <property type="entry name" value="fliR"/>
    <property type="match status" value="1"/>
</dbReference>
<keyword evidence="6 10" id="KW-1133">Transmembrane helix</keyword>
<evidence type="ECO:0000313" key="12">
    <source>
        <dbReference type="Proteomes" id="UP000722750"/>
    </source>
</evidence>
<keyword evidence="11" id="KW-0966">Cell projection</keyword>
<evidence type="ECO:0000256" key="8">
    <source>
        <dbReference type="ARBA" id="ARBA00023143"/>
    </source>
</evidence>
<comment type="caution">
    <text evidence="11">The sequence shown here is derived from an EMBL/GenBank/DDBJ whole genome shotgun (WGS) entry which is preliminary data.</text>
</comment>
<dbReference type="InterPro" id="IPR006303">
    <property type="entry name" value="FliR"/>
</dbReference>
<comment type="similarity">
    <text evidence="2 10">Belongs to the FliR/MopE/SpaR family.</text>
</comment>
<name>A0A941W1D5_9BACT</name>
<gene>
    <name evidence="11" type="ORF">MAG551_00358</name>
</gene>
<dbReference type="Pfam" id="PF01311">
    <property type="entry name" value="Bac_export_1"/>
    <property type="match status" value="1"/>
</dbReference>
<feature type="transmembrane region" description="Helical" evidence="10">
    <location>
        <begin position="209"/>
        <end position="234"/>
    </location>
</feature>
<feature type="transmembrane region" description="Helical" evidence="10">
    <location>
        <begin position="129"/>
        <end position="150"/>
    </location>
</feature>
<evidence type="ECO:0000256" key="2">
    <source>
        <dbReference type="ARBA" id="ARBA00009772"/>
    </source>
</evidence>
<dbReference type="EMBL" id="JAANXD010000019">
    <property type="protein sequence ID" value="MBS1257316.1"/>
    <property type="molecule type" value="Genomic_DNA"/>
</dbReference>
<dbReference type="PRINTS" id="PR00953">
    <property type="entry name" value="TYPE3IMRPROT"/>
</dbReference>
<keyword evidence="5 10" id="KW-0812">Transmembrane</keyword>
<dbReference type="GO" id="GO:0009425">
    <property type="term" value="C:bacterial-type flagellum basal body"/>
    <property type="evidence" value="ECO:0007669"/>
    <property type="project" value="UniProtKB-SubCell"/>
</dbReference>
<evidence type="ECO:0000256" key="9">
    <source>
        <dbReference type="NCBIfam" id="TIGR01400"/>
    </source>
</evidence>
<feature type="transmembrane region" description="Helical" evidence="10">
    <location>
        <begin position="170"/>
        <end position="197"/>
    </location>
</feature>
<comment type="function">
    <text evidence="1 10">Role in flagellar biosynthesis.</text>
</comment>
<keyword evidence="11" id="KW-0282">Flagellum</keyword>
<dbReference type="InterPro" id="IPR002010">
    <property type="entry name" value="T3SS_IM_R"/>
</dbReference>
<proteinExistence type="inferred from homology"/>
<dbReference type="AlphaFoldDB" id="A0A941W1D5"/>
<evidence type="ECO:0000256" key="4">
    <source>
        <dbReference type="ARBA" id="ARBA00022475"/>
    </source>
</evidence>
<comment type="subcellular location">
    <subcellularLocation>
        <location evidence="10">Cell membrane</location>
        <topology evidence="10">Multi-pass membrane protein</topology>
    </subcellularLocation>
    <subcellularLocation>
        <location evidence="10">Bacterial flagellum basal body</location>
    </subcellularLocation>
</comment>
<feature type="transmembrane region" description="Helical" evidence="10">
    <location>
        <begin position="76"/>
        <end position="100"/>
    </location>
</feature>
<dbReference type="GO" id="GO:0044780">
    <property type="term" value="P:bacterial-type flagellum assembly"/>
    <property type="evidence" value="ECO:0007669"/>
    <property type="project" value="UniProtKB-UniRule"/>
</dbReference>
<dbReference type="GO" id="GO:0006605">
    <property type="term" value="P:protein targeting"/>
    <property type="evidence" value="ECO:0007669"/>
    <property type="project" value="UniProtKB-UniRule"/>
</dbReference>
<reference evidence="11" key="1">
    <citation type="journal article" date="2021" name="ISME J.">
        <title>Fine-scale metabolic discontinuity in a stratified prokaryote microbiome of a Red Sea deep halocline.</title>
        <authorList>
            <person name="Michoud G."/>
            <person name="Ngugi D.K."/>
            <person name="Barozzi A."/>
            <person name="Merlino G."/>
            <person name="Calleja M.L."/>
            <person name="Delgado-Huertas A."/>
            <person name="Moran X.A.G."/>
            <person name="Daffonchio D."/>
        </authorList>
    </citation>
    <scope>NUCLEOTIDE SEQUENCE</scope>
    <source>
        <strain evidence="11">SuakinDeep_MAG55_1</strain>
    </source>
</reference>